<reference evidence="4 5" key="1">
    <citation type="journal article" date="2023" name="BMC Biol.">
        <title>The compact genome of the sponge Oopsacas minuta (Hexactinellida) is lacking key metazoan core genes.</title>
        <authorList>
            <person name="Santini S."/>
            <person name="Schenkelaars Q."/>
            <person name="Jourda C."/>
            <person name="Duchesne M."/>
            <person name="Belahbib H."/>
            <person name="Rocher C."/>
            <person name="Selva M."/>
            <person name="Riesgo A."/>
            <person name="Vervoort M."/>
            <person name="Leys S.P."/>
            <person name="Kodjabachian L."/>
            <person name="Le Bivic A."/>
            <person name="Borchiellini C."/>
            <person name="Claverie J.M."/>
            <person name="Renard E."/>
        </authorList>
    </citation>
    <scope>NUCLEOTIDE SEQUENCE [LARGE SCALE GENOMIC DNA]</scope>
    <source>
        <strain evidence="4">SPO-2</strain>
    </source>
</reference>
<dbReference type="GO" id="GO:0016616">
    <property type="term" value="F:oxidoreductase activity, acting on the CH-OH group of donors, NAD or NADP as acceptor"/>
    <property type="evidence" value="ECO:0007669"/>
    <property type="project" value="UniProtKB-ARBA"/>
</dbReference>
<dbReference type="SUPFAM" id="SSF51735">
    <property type="entry name" value="NAD(P)-binding Rossmann-fold domains"/>
    <property type="match status" value="1"/>
</dbReference>
<comment type="caution">
    <text evidence="4">The sequence shown here is derived from an EMBL/GenBank/DDBJ whole genome shotgun (WGS) entry which is preliminary data.</text>
</comment>
<dbReference type="PRINTS" id="PR00081">
    <property type="entry name" value="GDHRDH"/>
</dbReference>
<keyword evidence="2" id="KW-0560">Oxidoreductase</keyword>
<gene>
    <name evidence="4" type="ORF">LOD99_6102</name>
</gene>
<dbReference type="Proteomes" id="UP001165289">
    <property type="component" value="Unassembled WGS sequence"/>
</dbReference>
<dbReference type="InterPro" id="IPR002347">
    <property type="entry name" value="SDR_fam"/>
</dbReference>
<evidence type="ECO:0000313" key="4">
    <source>
        <dbReference type="EMBL" id="KAI6650185.1"/>
    </source>
</evidence>
<protein>
    <recommendedName>
        <fullName evidence="6">Dehydrogenase/reductase SDR family member 11</fullName>
    </recommendedName>
</protein>
<dbReference type="Gene3D" id="3.40.50.720">
    <property type="entry name" value="NAD(P)-binding Rossmann-like Domain"/>
    <property type="match status" value="1"/>
</dbReference>
<comment type="similarity">
    <text evidence="1 3">Belongs to the short-chain dehydrogenases/reductases (SDR) family.</text>
</comment>
<dbReference type="Pfam" id="PF00106">
    <property type="entry name" value="adh_short"/>
    <property type="match status" value="1"/>
</dbReference>
<evidence type="ECO:0000313" key="5">
    <source>
        <dbReference type="Proteomes" id="UP001165289"/>
    </source>
</evidence>
<keyword evidence="5" id="KW-1185">Reference proteome</keyword>
<evidence type="ECO:0008006" key="6">
    <source>
        <dbReference type="Google" id="ProtNLM"/>
    </source>
</evidence>
<evidence type="ECO:0000256" key="3">
    <source>
        <dbReference type="RuleBase" id="RU000363"/>
    </source>
</evidence>
<name>A0AAV7JP15_9METZ</name>
<accession>A0AAV7JP15</accession>
<dbReference type="EMBL" id="JAKMXF010000313">
    <property type="protein sequence ID" value="KAI6650185.1"/>
    <property type="molecule type" value="Genomic_DNA"/>
</dbReference>
<organism evidence="4 5">
    <name type="scientific">Oopsacas minuta</name>
    <dbReference type="NCBI Taxonomy" id="111878"/>
    <lineage>
        <taxon>Eukaryota</taxon>
        <taxon>Metazoa</taxon>
        <taxon>Porifera</taxon>
        <taxon>Hexactinellida</taxon>
        <taxon>Hexasterophora</taxon>
        <taxon>Lyssacinosida</taxon>
        <taxon>Leucopsacidae</taxon>
        <taxon>Oopsacas</taxon>
    </lineage>
</organism>
<dbReference type="FunFam" id="3.40.50.720:FF:000047">
    <property type="entry name" value="NADP-dependent L-serine/L-allo-threonine dehydrogenase"/>
    <property type="match status" value="1"/>
</dbReference>
<dbReference type="InterPro" id="IPR036291">
    <property type="entry name" value="NAD(P)-bd_dom_sf"/>
</dbReference>
<dbReference type="AlphaFoldDB" id="A0AAV7JP15"/>
<dbReference type="PANTHER" id="PTHR43115:SF4">
    <property type="entry name" value="DEHYDROGENASE_REDUCTASE SDR FAMILY MEMBER 11"/>
    <property type="match status" value="1"/>
</dbReference>
<sequence>MVNAMAEKSIDTCNKKLKQSAGRVAIITGASSGIGLDLLKALASRGIRAVGCARSISRIEELCIDLNDKVSGHISAFKCDVRIEHEVKSMFEFACKKYGSVDILVNNAGVGHDAPLLTGDTECWKNILDINILGLSICTREFYQHSLSCGVDNGDIINICSIVGHVVPPSPRNHFYSASKHAVTALTEGTRQELSEKESNIKISQISPGLVHTAFHLKLMNDEQRGEEYYKLNSCLDPRDVSQSVLYLLSTPAHVCVHEVIIRPTQQLV</sequence>
<dbReference type="InterPro" id="IPR020904">
    <property type="entry name" value="Sc_DH/Rdtase_CS"/>
</dbReference>
<dbReference type="PANTHER" id="PTHR43115">
    <property type="entry name" value="DEHYDROGENASE/REDUCTASE SDR FAMILY MEMBER 11"/>
    <property type="match status" value="1"/>
</dbReference>
<dbReference type="PRINTS" id="PR00080">
    <property type="entry name" value="SDRFAMILY"/>
</dbReference>
<proteinExistence type="inferred from homology"/>
<evidence type="ECO:0000256" key="2">
    <source>
        <dbReference type="ARBA" id="ARBA00023002"/>
    </source>
</evidence>
<dbReference type="PROSITE" id="PS00061">
    <property type="entry name" value="ADH_SHORT"/>
    <property type="match status" value="1"/>
</dbReference>
<evidence type="ECO:0000256" key="1">
    <source>
        <dbReference type="ARBA" id="ARBA00006484"/>
    </source>
</evidence>